<gene>
    <name evidence="2" type="ORF">TRV642_2306</name>
</gene>
<protein>
    <submittedName>
        <fullName evidence="2">Uncharacterized protein</fullName>
    </submittedName>
</protein>
<keyword evidence="1" id="KW-1133">Transmembrane helix</keyword>
<dbReference type="AlphaFoldDB" id="A0A9W4TJN0"/>
<keyword evidence="1" id="KW-0812">Transmembrane</keyword>
<evidence type="ECO:0000313" key="2">
    <source>
        <dbReference type="EMBL" id="CAI2767188.1"/>
    </source>
</evidence>
<dbReference type="Proteomes" id="UP001152749">
    <property type="component" value="Chromosome"/>
</dbReference>
<proteinExistence type="predicted"/>
<dbReference type="EMBL" id="OX336425">
    <property type="protein sequence ID" value="CAI2767188.1"/>
    <property type="molecule type" value="Genomic_DNA"/>
</dbReference>
<sequence length="161" mass="19238">MNQIEAPITDQDIKTIKRKVEKTKIFLFVFLFFIILWSWGLCDSDSYFTILNIFILVFDTIVLIVFAYALKRLRVTQKDLKAKIKIVDTFKVIDKYYTQRRNSSYIIIFDSKDIPKYEVTKRNYGLINVNDTIEIEYSKFAFWVLKIEHNKNDIANKQNLQ</sequence>
<name>A0A9W4TJN0_9FLAO</name>
<keyword evidence="1" id="KW-0472">Membrane</keyword>
<feature type="transmembrane region" description="Helical" evidence="1">
    <location>
        <begin position="47"/>
        <end position="70"/>
    </location>
</feature>
<accession>A0A9W4TJN0</accession>
<evidence type="ECO:0000313" key="3">
    <source>
        <dbReference type="Proteomes" id="UP001152749"/>
    </source>
</evidence>
<feature type="transmembrane region" description="Helical" evidence="1">
    <location>
        <begin position="25"/>
        <end position="41"/>
    </location>
</feature>
<dbReference type="RefSeq" id="WP_263363034.1">
    <property type="nucleotide sequence ID" value="NZ_OX336425.1"/>
</dbReference>
<dbReference type="KEGG" id="fcs:TRV642_2306"/>
<organism evidence="2 3">
    <name type="scientific">Flavobacterium collinsii</name>
    <dbReference type="NCBI Taxonomy" id="1114861"/>
    <lineage>
        <taxon>Bacteria</taxon>
        <taxon>Pseudomonadati</taxon>
        <taxon>Bacteroidota</taxon>
        <taxon>Flavobacteriia</taxon>
        <taxon>Flavobacteriales</taxon>
        <taxon>Flavobacteriaceae</taxon>
        <taxon>Flavobacterium</taxon>
    </lineage>
</organism>
<reference evidence="2" key="1">
    <citation type="submission" date="2022-09" db="EMBL/GenBank/DDBJ databases">
        <authorList>
            <person name="Duchaud E."/>
        </authorList>
    </citation>
    <scope>NUCLEOTIDE SEQUENCE</scope>
    <source>
        <strain evidence="2">TRV642</strain>
    </source>
</reference>
<evidence type="ECO:0000256" key="1">
    <source>
        <dbReference type="SAM" id="Phobius"/>
    </source>
</evidence>